<keyword evidence="2" id="KW-1185">Reference proteome</keyword>
<organism evidence="1 2">
    <name type="scientific">Platanthera guangdongensis</name>
    <dbReference type="NCBI Taxonomy" id="2320717"/>
    <lineage>
        <taxon>Eukaryota</taxon>
        <taxon>Viridiplantae</taxon>
        <taxon>Streptophyta</taxon>
        <taxon>Embryophyta</taxon>
        <taxon>Tracheophyta</taxon>
        <taxon>Spermatophyta</taxon>
        <taxon>Magnoliopsida</taxon>
        <taxon>Liliopsida</taxon>
        <taxon>Asparagales</taxon>
        <taxon>Orchidaceae</taxon>
        <taxon>Orchidoideae</taxon>
        <taxon>Orchideae</taxon>
        <taxon>Orchidinae</taxon>
        <taxon>Platanthera</taxon>
    </lineage>
</organism>
<proteinExistence type="predicted"/>
<evidence type="ECO:0000313" key="2">
    <source>
        <dbReference type="Proteomes" id="UP001412067"/>
    </source>
</evidence>
<evidence type="ECO:0000313" key="1">
    <source>
        <dbReference type="EMBL" id="KAK8947661.1"/>
    </source>
</evidence>
<protein>
    <submittedName>
        <fullName evidence="1">Uncharacterized protein</fullName>
    </submittedName>
</protein>
<dbReference type="EMBL" id="JBBWWR010000016">
    <property type="protein sequence ID" value="KAK8947661.1"/>
    <property type="molecule type" value="Genomic_DNA"/>
</dbReference>
<comment type="caution">
    <text evidence="1">The sequence shown here is derived from an EMBL/GenBank/DDBJ whole genome shotgun (WGS) entry which is preliminary data.</text>
</comment>
<accession>A0ABR2LS35</accession>
<sequence length="130" mass="14393">MYNRAEILKSSISIYLSHFLSVTFSPPPPQRCHLTVSSSKSSSSLLEDAPSNLNQLQIPPLSDTQISSEFISTLCRNPQTQALAFPYYQKALSQPGFQLEPETENGAQSQPYQKISFCSTASRITPHAKN</sequence>
<gene>
    <name evidence="1" type="ORF">KSP40_PGU009364</name>
</gene>
<dbReference type="Proteomes" id="UP001412067">
    <property type="component" value="Unassembled WGS sequence"/>
</dbReference>
<reference evidence="1 2" key="1">
    <citation type="journal article" date="2022" name="Nat. Plants">
        <title>Genomes of leafy and leafless Platanthera orchids illuminate the evolution of mycoheterotrophy.</title>
        <authorList>
            <person name="Li M.H."/>
            <person name="Liu K.W."/>
            <person name="Li Z."/>
            <person name="Lu H.C."/>
            <person name="Ye Q.L."/>
            <person name="Zhang D."/>
            <person name="Wang J.Y."/>
            <person name="Li Y.F."/>
            <person name="Zhong Z.M."/>
            <person name="Liu X."/>
            <person name="Yu X."/>
            <person name="Liu D.K."/>
            <person name="Tu X.D."/>
            <person name="Liu B."/>
            <person name="Hao Y."/>
            <person name="Liao X.Y."/>
            <person name="Jiang Y.T."/>
            <person name="Sun W.H."/>
            <person name="Chen J."/>
            <person name="Chen Y.Q."/>
            <person name="Ai Y."/>
            <person name="Zhai J.W."/>
            <person name="Wu S.S."/>
            <person name="Zhou Z."/>
            <person name="Hsiao Y.Y."/>
            <person name="Wu W.L."/>
            <person name="Chen Y.Y."/>
            <person name="Lin Y.F."/>
            <person name="Hsu J.L."/>
            <person name="Li C.Y."/>
            <person name="Wang Z.W."/>
            <person name="Zhao X."/>
            <person name="Zhong W.Y."/>
            <person name="Ma X.K."/>
            <person name="Ma L."/>
            <person name="Huang J."/>
            <person name="Chen G.Z."/>
            <person name="Huang M.Z."/>
            <person name="Huang L."/>
            <person name="Peng D.H."/>
            <person name="Luo Y.B."/>
            <person name="Zou S.Q."/>
            <person name="Chen S.P."/>
            <person name="Lan S."/>
            <person name="Tsai W.C."/>
            <person name="Van de Peer Y."/>
            <person name="Liu Z.J."/>
        </authorList>
    </citation>
    <scope>NUCLEOTIDE SEQUENCE [LARGE SCALE GENOMIC DNA]</scope>
    <source>
        <strain evidence="1">Lor288</strain>
    </source>
</reference>
<name>A0ABR2LS35_9ASPA</name>